<organism evidence="6 7">
    <name type="scientific">Cuscuta europaea</name>
    <name type="common">European dodder</name>
    <dbReference type="NCBI Taxonomy" id="41803"/>
    <lineage>
        <taxon>Eukaryota</taxon>
        <taxon>Viridiplantae</taxon>
        <taxon>Streptophyta</taxon>
        <taxon>Embryophyta</taxon>
        <taxon>Tracheophyta</taxon>
        <taxon>Spermatophyta</taxon>
        <taxon>Magnoliopsida</taxon>
        <taxon>eudicotyledons</taxon>
        <taxon>Gunneridae</taxon>
        <taxon>Pentapetalae</taxon>
        <taxon>asterids</taxon>
        <taxon>lamiids</taxon>
        <taxon>Solanales</taxon>
        <taxon>Convolvulaceae</taxon>
        <taxon>Cuscuteae</taxon>
        <taxon>Cuscuta</taxon>
        <taxon>Cuscuta subgen. Cuscuta</taxon>
    </lineage>
</organism>
<evidence type="ECO:0000256" key="2">
    <source>
        <dbReference type="PROSITE-ProRule" id="PRU00047"/>
    </source>
</evidence>
<dbReference type="Pfam" id="PF22936">
    <property type="entry name" value="Pol_BBD"/>
    <property type="match status" value="1"/>
</dbReference>
<feature type="domain" description="Integrase catalytic" evidence="5">
    <location>
        <begin position="431"/>
        <end position="591"/>
    </location>
</feature>
<dbReference type="PANTHER" id="PTHR42648:SF25">
    <property type="entry name" value="RNA-DIRECTED DNA POLYMERASE"/>
    <property type="match status" value="1"/>
</dbReference>
<dbReference type="Proteomes" id="UP001152484">
    <property type="component" value="Unassembled WGS sequence"/>
</dbReference>
<evidence type="ECO:0000259" key="5">
    <source>
        <dbReference type="PROSITE" id="PS50994"/>
    </source>
</evidence>
<dbReference type="Pfam" id="PF00665">
    <property type="entry name" value="rve"/>
    <property type="match status" value="1"/>
</dbReference>
<dbReference type="Pfam" id="PF14223">
    <property type="entry name" value="Retrotran_gag_2"/>
    <property type="match status" value="1"/>
</dbReference>
<keyword evidence="2" id="KW-0862">Zinc</keyword>
<evidence type="ECO:0000256" key="1">
    <source>
        <dbReference type="ARBA" id="ARBA00022670"/>
    </source>
</evidence>
<comment type="caution">
    <text evidence="6">The sequence shown here is derived from an EMBL/GenBank/DDBJ whole genome shotgun (WGS) entry which is preliminary data.</text>
</comment>
<dbReference type="InterPro" id="IPR012337">
    <property type="entry name" value="RNaseH-like_sf"/>
</dbReference>
<dbReference type="SUPFAM" id="SSF57756">
    <property type="entry name" value="Retrovirus zinc finger-like domains"/>
    <property type="match status" value="1"/>
</dbReference>
<dbReference type="OrthoDB" id="5378265at2759"/>
<dbReference type="SMART" id="SM00343">
    <property type="entry name" value="ZnF_C2HC"/>
    <property type="match status" value="1"/>
</dbReference>
<dbReference type="InterPro" id="IPR001878">
    <property type="entry name" value="Znf_CCHC"/>
</dbReference>
<feature type="region of interest" description="Disordered" evidence="3">
    <location>
        <begin position="146"/>
        <end position="168"/>
    </location>
</feature>
<evidence type="ECO:0000313" key="7">
    <source>
        <dbReference type="Proteomes" id="UP001152484"/>
    </source>
</evidence>
<name>A0A9P1EN70_CUSEU</name>
<dbReference type="GO" id="GO:0008270">
    <property type="term" value="F:zinc ion binding"/>
    <property type="evidence" value="ECO:0007669"/>
    <property type="project" value="UniProtKB-KW"/>
</dbReference>
<reference evidence="6" key="1">
    <citation type="submission" date="2022-07" db="EMBL/GenBank/DDBJ databases">
        <authorList>
            <person name="Macas J."/>
            <person name="Novak P."/>
            <person name="Neumann P."/>
        </authorList>
    </citation>
    <scope>NUCLEOTIDE SEQUENCE</scope>
</reference>
<keyword evidence="1" id="KW-0645">Protease</keyword>
<evidence type="ECO:0000256" key="3">
    <source>
        <dbReference type="SAM" id="MobiDB-lite"/>
    </source>
</evidence>
<accession>A0A9P1EN70</accession>
<keyword evidence="2" id="KW-0863">Zinc-finger</keyword>
<dbReference type="PANTHER" id="PTHR42648">
    <property type="entry name" value="TRANSPOSASE, PUTATIVE-RELATED"/>
    <property type="match status" value="1"/>
</dbReference>
<sequence length="591" mass="67190">MLSTLAVKDTAKQAWDTIKTQRMGVDRVREANAQRLQMEFESIRFKDGETVDDFSMRITSLVNNMQVPGDTVEEKRVVKKFLRVVPPRYTQVAIAIETLLDLSTLSSDELAGRLRSAEECYGIGEPDINPGAQLLLTEEEWRARERERENTGWSSSSGNPKGYIRGNGRDKGFGKGKCYYCGISGHFARECRKPRREWKQEAHLSMFEDDQPALLMASTTNICSPAHTQTSGDSHYVYLSEEHVHPVYTGKDVWYFDTGASNHMSGCREIFMMLDEGVKGSVKLGDGSVVEIWGCGSEMFLCKTKEHKVLTEVYFMPRLRSNIISIGQLDENECKTVIENCTLCLFDLKRVLLAQVPRAKNRLYTVTLELVSPVCLLSKLNDIAWLWRARYSHLNFRSLRCLAQESLVEGIPLIDHIDQFCDSCALGKQHRSSFPQASTYRASSGQELVHVDLCGPIAPVTPGGNHYFLLIVDDYSRYMWLEMLKTKDEAFKHFKKFKTRAEVESQGRLMAFRSDRGGEFNSNEFREFCDEHGIKHCTTAPYSPQQNGVVERRNQTILEMARCVLKGMGMPTMFWGEAVKTAVYILNRSPT</sequence>
<dbReference type="InterPro" id="IPR039537">
    <property type="entry name" value="Retrotran_Ty1/copia-like"/>
</dbReference>
<dbReference type="Gene3D" id="3.30.420.10">
    <property type="entry name" value="Ribonuclease H-like superfamily/Ribonuclease H"/>
    <property type="match status" value="1"/>
</dbReference>
<dbReference type="InterPro" id="IPR036875">
    <property type="entry name" value="Znf_CCHC_sf"/>
</dbReference>
<dbReference type="SUPFAM" id="SSF53098">
    <property type="entry name" value="Ribonuclease H-like"/>
    <property type="match status" value="1"/>
</dbReference>
<dbReference type="GO" id="GO:0008233">
    <property type="term" value="F:peptidase activity"/>
    <property type="evidence" value="ECO:0007669"/>
    <property type="project" value="UniProtKB-KW"/>
</dbReference>
<dbReference type="GO" id="GO:0015074">
    <property type="term" value="P:DNA integration"/>
    <property type="evidence" value="ECO:0007669"/>
    <property type="project" value="InterPro"/>
</dbReference>
<keyword evidence="1" id="KW-0378">Hydrolase</keyword>
<dbReference type="InterPro" id="IPR025724">
    <property type="entry name" value="GAG-pre-integrase_dom"/>
</dbReference>
<protein>
    <submittedName>
        <fullName evidence="6">Uncharacterized protein</fullName>
    </submittedName>
</protein>
<proteinExistence type="predicted"/>
<dbReference type="AlphaFoldDB" id="A0A9P1EN70"/>
<feature type="domain" description="CCHC-type" evidence="4">
    <location>
        <begin position="177"/>
        <end position="193"/>
    </location>
</feature>
<evidence type="ECO:0000313" key="6">
    <source>
        <dbReference type="EMBL" id="CAH9116043.1"/>
    </source>
</evidence>
<dbReference type="GO" id="GO:0003676">
    <property type="term" value="F:nucleic acid binding"/>
    <property type="evidence" value="ECO:0007669"/>
    <property type="project" value="InterPro"/>
</dbReference>
<dbReference type="PROSITE" id="PS50158">
    <property type="entry name" value="ZF_CCHC"/>
    <property type="match status" value="1"/>
</dbReference>
<dbReference type="InterPro" id="IPR054722">
    <property type="entry name" value="PolX-like_BBD"/>
</dbReference>
<dbReference type="InterPro" id="IPR001584">
    <property type="entry name" value="Integrase_cat-core"/>
</dbReference>
<dbReference type="GO" id="GO:0006508">
    <property type="term" value="P:proteolysis"/>
    <property type="evidence" value="ECO:0007669"/>
    <property type="project" value="UniProtKB-KW"/>
</dbReference>
<dbReference type="InterPro" id="IPR036397">
    <property type="entry name" value="RNaseH_sf"/>
</dbReference>
<gene>
    <name evidence="6" type="ORF">CEURO_LOCUS20992</name>
</gene>
<dbReference type="PROSITE" id="PS50994">
    <property type="entry name" value="INTEGRASE"/>
    <property type="match status" value="1"/>
</dbReference>
<dbReference type="Gene3D" id="4.10.60.10">
    <property type="entry name" value="Zinc finger, CCHC-type"/>
    <property type="match status" value="1"/>
</dbReference>
<dbReference type="Pfam" id="PF00098">
    <property type="entry name" value="zf-CCHC"/>
    <property type="match status" value="1"/>
</dbReference>
<evidence type="ECO:0000259" key="4">
    <source>
        <dbReference type="PROSITE" id="PS50158"/>
    </source>
</evidence>
<dbReference type="EMBL" id="CAMAPE010000070">
    <property type="protein sequence ID" value="CAH9116043.1"/>
    <property type="molecule type" value="Genomic_DNA"/>
</dbReference>
<dbReference type="Pfam" id="PF13976">
    <property type="entry name" value="gag_pre-integrs"/>
    <property type="match status" value="1"/>
</dbReference>
<keyword evidence="2" id="KW-0479">Metal-binding</keyword>
<keyword evidence="7" id="KW-1185">Reference proteome</keyword>